<dbReference type="Pfam" id="PF00753">
    <property type="entry name" value="Lactamase_B"/>
    <property type="match status" value="1"/>
</dbReference>
<proteinExistence type="predicted"/>
<dbReference type="InterPro" id="IPR001279">
    <property type="entry name" value="Metallo-B-lactamas"/>
</dbReference>
<dbReference type="PANTHER" id="PTHR42951:SF22">
    <property type="entry name" value="METALLO BETA-LACTAMASE SUPERFAMILY LIPOPROTEIN"/>
    <property type="match status" value="1"/>
</dbReference>
<dbReference type="InterPro" id="IPR050855">
    <property type="entry name" value="NDM-1-like"/>
</dbReference>
<dbReference type="InterPro" id="IPR037482">
    <property type="entry name" value="ST1585_MBL-fold"/>
</dbReference>
<dbReference type="RefSeq" id="WP_324717401.1">
    <property type="nucleotide sequence ID" value="NZ_CP141615.1"/>
</dbReference>
<name>A0ABZ1BZ67_9FIRM</name>
<feature type="domain" description="Metallo-beta-lactamase" evidence="1">
    <location>
        <begin position="29"/>
        <end position="228"/>
    </location>
</feature>
<sequence length="325" mass="35868">MQQGGLRRVFAVADGVDGIDLEFQGRQRAIASFVLRGEGGRFALIEVGPESTLGGLERGLQEAGLHLDGLEGVFVTHIHLDHAGAAGALAQKARCPVWVHEIGAPHLADPARLWESAGRVFGHDHMQALWGGITPIDRELLRPIGEYARIDILGHRLEAYHTPGHASHHVVYLLDGETLFTGDAAGVRVPEVPLVRAPAMPPELHVEQWSRTIDRMEGLRPRRLVLTHFGPYEQDVAWHLGQVRESLRTGADRVLEQSRRGAAVEAMTEGLLELERERLATRGVKSAAHAAILEHYDVIVPTPLMVNGYLRYWRKFHPELAATPS</sequence>
<evidence type="ECO:0000259" key="1">
    <source>
        <dbReference type="SMART" id="SM00849"/>
    </source>
</evidence>
<dbReference type="CDD" id="cd07726">
    <property type="entry name" value="ST1585-like_MBL-fold"/>
    <property type="match status" value="1"/>
</dbReference>
<dbReference type="InterPro" id="IPR036866">
    <property type="entry name" value="RibonucZ/Hydroxyglut_hydro"/>
</dbReference>
<evidence type="ECO:0000313" key="3">
    <source>
        <dbReference type="Proteomes" id="UP001332192"/>
    </source>
</evidence>
<dbReference type="SMART" id="SM00849">
    <property type="entry name" value="Lactamase_B"/>
    <property type="match status" value="1"/>
</dbReference>
<dbReference type="SUPFAM" id="SSF56281">
    <property type="entry name" value="Metallo-hydrolase/oxidoreductase"/>
    <property type="match status" value="1"/>
</dbReference>
<organism evidence="2 3">
    <name type="scientific">Carboxydichorda subterranea</name>
    <dbReference type="NCBI Taxonomy" id="3109565"/>
    <lineage>
        <taxon>Bacteria</taxon>
        <taxon>Bacillati</taxon>
        <taxon>Bacillota</taxon>
        <taxon>Limnochordia</taxon>
        <taxon>Limnochordales</taxon>
        <taxon>Geochordaceae</taxon>
        <taxon>Carboxydichorda</taxon>
    </lineage>
</organism>
<dbReference type="Proteomes" id="UP001332192">
    <property type="component" value="Chromosome"/>
</dbReference>
<evidence type="ECO:0000313" key="2">
    <source>
        <dbReference type="EMBL" id="WRP18130.1"/>
    </source>
</evidence>
<protein>
    <submittedName>
        <fullName evidence="2">MBL fold metallo-hydrolase</fullName>
    </submittedName>
</protein>
<reference evidence="2 3" key="1">
    <citation type="journal article" date="2024" name="Front. Microbiol.">
        <title>Novel thermophilic genera Geochorda gen. nov. and Carboxydochorda gen. nov. from the deep terrestrial subsurface reveal the ecophysiological diversity in the class Limnochordia.</title>
        <authorList>
            <person name="Karnachuk O.V."/>
            <person name="Lukina A.P."/>
            <person name="Avakyan M.R."/>
            <person name="Kadnikov V.V."/>
            <person name="Begmatov S."/>
            <person name="Beletsky A.V."/>
            <person name="Vlasova K.G."/>
            <person name="Novikov A.A."/>
            <person name="Shcherbakova V.A."/>
            <person name="Mardanov A.V."/>
            <person name="Ravin N.V."/>
        </authorList>
    </citation>
    <scope>NUCLEOTIDE SEQUENCE [LARGE SCALE GENOMIC DNA]</scope>
    <source>
        <strain evidence="2 3">L945</strain>
    </source>
</reference>
<keyword evidence="3" id="KW-1185">Reference proteome</keyword>
<dbReference type="PANTHER" id="PTHR42951">
    <property type="entry name" value="METALLO-BETA-LACTAMASE DOMAIN-CONTAINING"/>
    <property type="match status" value="1"/>
</dbReference>
<gene>
    <name evidence="2" type="ORF">U7230_03750</name>
</gene>
<dbReference type="Gene3D" id="3.60.15.10">
    <property type="entry name" value="Ribonuclease Z/Hydroxyacylglutathione hydrolase-like"/>
    <property type="match status" value="1"/>
</dbReference>
<dbReference type="EMBL" id="CP141615">
    <property type="protein sequence ID" value="WRP18130.1"/>
    <property type="molecule type" value="Genomic_DNA"/>
</dbReference>
<accession>A0ABZ1BZ67</accession>